<dbReference type="EMBL" id="CP003281">
    <property type="protein sequence ID" value="AFL84784.1"/>
    <property type="molecule type" value="Genomic_DNA"/>
</dbReference>
<accession>I3Z6B6</accession>
<keyword evidence="3" id="KW-0645">Protease</keyword>
<feature type="transmembrane region" description="Helical" evidence="1">
    <location>
        <begin position="29"/>
        <end position="47"/>
    </location>
</feature>
<feature type="transmembrane region" description="Helical" evidence="1">
    <location>
        <begin position="136"/>
        <end position="154"/>
    </location>
</feature>
<feature type="transmembrane region" description="Helical" evidence="1">
    <location>
        <begin position="194"/>
        <end position="213"/>
    </location>
</feature>
<gene>
    <name evidence="3" type="ordered locus">Belba_2218</name>
</gene>
<keyword evidence="1" id="KW-1133">Transmembrane helix</keyword>
<dbReference type="RefSeq" id="WP_014772743.1">
    <property type="nucleotide sequence ID" value="NC_018010.1"/>
</dbReference>
<evidence type="ECO:0000313" key="4">
    <source>
        <dbReference type="Proteomes" id="UP000006050"/>
    </source>
</evidence>
<dbReference type="eggNOG" id="COG1266">
    <property type="taxonomic scope" value="Bacteria"/>
</dbReference>
<dbReference type="STRING" id="866536.Belba_2218"/>
<evidence type="ECO:0000313" key="3">
    <source>
        <dbReference type="EMBL" id="AFL84784.1"/>
    </source>
</evidence>
<dbReference type="OrthoDB" id="847268at2"/>
<organism evidence="3 4">
    <name type="scientific">Belliella baltica (strain DSM 15883 / CIP 108006 / LMG 21964 / BA134)</name>
    <dbReference type="NCBI Taxonomy" id="866536"/>
    <lineage>
        <taxon>Bacteria</taxon>
        <taxon>Pseudomonadati</taxon>
        <taxon>Bacteroidota</taxon>
        <taxon>Cytophagia</taxon>
        <taxon>Cytophagales</taxon>
        <taxon>Cyclobacteriaceae</taxon>
        <taxon>Belliella</taxon>
    </lineage>
</organism>
<proteinExistence type="predicted"/>
<feature type="transmembrane region" description="Helical" evidence="1">
    <location>
        <begin position="98"/>
        <end position="124"/>
    </location>
</feature>
<sequence length="215" mass="25202">MTQTFTKLKTFLKSPYHKDSYEKIKGKEFLHLLLIAFAIVIPYAFVLDLAGIDQFDHKMEFLLKENKWLVAVLAIVIAPLLEEPIYRLHLDFKKSSIWWGLVLSLLLISEVWIPVALLWVYLLFLMYKVNKGDSLNLKYSVFISSALFGLVHLMNFTDFDYAQYFYWVPFMVGAQFLIGLVLSYIRLNYGMKWAIIFHGVYNAILIIPAVYFYEV</sequence>
<dbReference type="HOGENOM" id="CLU_1480740_0_0_10"/>
<dbReference type="Pfam" id="PF02517">
    <property type="entry name" value="Rce1-like"/>
    <property type="match status" value="1"/>
</dbReference>
<evidence type="ECO:0000259" key="2">
    <source>
        <dbReference type="Pfam" id="PF02517"/>
    </source>
</evidence>
<protein>
    <submittedName>
        <fullName evidence="3">CAAX amino terminal protease family</fullName>
    </submittedName>
</protein>
<feature type="transmembrane region" description="Helical" evidence="1">
    <location>
        <begin position="166"/>
        <end position="187"/>
    </location>
</feature>
<dbReference type="GO" id="GO:0004175">
    <property type="term" value="F:endopeptidase activity"/>
    <property type="evidence" value="ECO:0007669"/>
    <property type="project" value="UniProtKB-ARBA"/>
</dbReference>
<feature type="domain" description="CAAX prenyl protease 2/Lysostaphin resistance protein A-like" evidence="2">
    <location>
        <begin position="66"/>
        <end position="204"/>
    </location>
</feature>
<dbReference type="GO" id="GO:0080120">
    <property type="term" value="P:CAAX-box protein maturation"/>
    <property type="evidence" value="ECO:0007669"/>
    <property type="project" value="UniProtKB-ARBA"/>
</dbReference>
<reference evidence="4" key="1">
    <citation type="submission" date="2012-06" db="EMBL/GenBank/DDBJ databases">
        <title>The complete genome of Belliella baltica DSM 15883.</title>
        <authorList>
            <person name="Lucas S."/>
            <person name="Copeland A."/>
            <person name="Lapidus A."/>
            <person name="Goodwin L."/>
            <person name="Pitluck S."/>
            <person name="Peters L."/>
            <person name="Mikhailova N."/>
            <person name="Davenport K."/>
            <person name="Kyrpides N."/>
            <person name="Mavromatis K."/>
            <person name="Pagani I."/>
            <person name="Ivanova N."/>
            <person name="Ovchinnikova G."/>
            <person name="Zeytun A."/>
            <person name="Detter J.C."/>
            <person name="Han C."/>
            <person name="Land M."/>
            <person name="Hauser L."/>
            <person name="Markowitz V."/>
            <person name="Cheng J.-F."/>
            <person name="Hugenholtz P."/>
            <person name="Woyke T."/>
            <person name="Wu D."/>
            <person name="Tindall B."/>
            <person name="Pomrenke H."/>
            <person name="Brambilla E."/>
            <person name="Klenk H.-P."/>
            <person name="Eisen J.A."/>
        </authorList>
    </citation>
    <scope>NUCLEOTIDE SEQUENCE [LARGE SCALE GENOMIC DNA]</scope>
    <source>
        <strain evidence="4">DSM 15883 / CIP 108006 / LMG 21964 / BA134</strain>
    </source>
</reference>
<dbReference type="KEGG" id="bbd:Belba_2218"/>
<dbReference type="InterPro" id="IPR003675">
    <property type="entry name" value="Rce1/LyrA-like_dom"/>
</dbReference>
<dbReference type="AlphaFoldDB" id="I3Z6B6"/>
<keyword evidence="3" id="KW-0378">Hydrolase</keyword>
<keyword evidence="4" id="KW-1185">Reference proteome</keyword>
<keyword evidence="1" id="KW-0812">Transmembrane</keyword>
<dbReference type="Proteomes" id="UP000006050">
    <property type="component" value="Chromosome"/>
</dbReference>
<keyword evidence="1" id="KW-0472">Membrane</keyword>
<name>I3Z6B6_BELBD</name>
<dbReference type="GO" id="GO:0006508">
    <property type="term" value="P:proteolysis"/>
    <property type="evidence" value="ECO:0007669"/>
    <property type="project" value="UniProtKB-KW"/>
</dbReference>
<evidence type="ECO:0000256" key="1">
    <source>
        <dbReference type="SAM" id="Phobius"/>
    </source>
</evidence>